<feature type="region of interest" description="Disordered" evidence="9">
    <location>
        <begin position="381"/>
        <end position="444"/>
    </location>
</feature>
<evidence type="ECO:0000256" key="6">
    <source>
        <dbReference type="ARBA" id="ARBA00023136"/>
    </source>
</evidence>
<dbReference type="GO" id="GO:0008188">
    <property type="term" value="F:neuropeptide receptor activity"/>
    <property type="evidence" value="ECO:0007669"/>
    <property type="project" value="TreeGrafter"/>
</dbReference>
<evidence type="ECO:0000256" key="5">
    <source>
        <dbReference type="ARBA" id="ARBA00023040"/>
    </source>
</evidence>
<evidence type="ECO:0000256" key="1">
    <source>
        <dbReference type="ARBA" id="ARBA00004141"/>
    </source>
</evidence>
<name>A0A0Q9XAR0_DROMO</name>
<evidence type="ECO:0000256" key="2">
    <source>
        <dbReference type="ARBA" id="ARBA00010663"/>
    </source>
</evidence>
<evidence type="ECO:0000256" key="3">
    <source>
        <dbReference type="ARBA" id="ARBA00022692"/>
    </source>
</evidence>
<evidence type="ECO:0000256" key="8">
    <source>
        <dbReference type="ARBA" id="ARBA00023224"/>
    </source>
</evidence>
<evidence type="ECO:0000313" key="13">
    <source>
        <dbReference type="Proteomes" id="UP000009192"/>
    </source>
</evidence>
<dbReference type="InterPro" id="IPR017452">
    <property type="entry name" value="GPCR_Rhodpsn_7TM"/>
</dbReference>
<dbReference type="EMBL" id="CH933806">
    <property type="protein sequence ID" value="KRG01080.1"/>
    <property type="molecule type" value="Genomic_DNA"/>
</dbReference>
<feature type="transmembrane region" description="Helical" evidence="10">
    <location>
        <begin position="113"/>
        <end position="135"/>
    </location>
</feature>
<protein>
    <submittedName>
        <fullName evidence="12">Uncharacterized protein, isoform B</fullName>
    </submittedName>
</protein>
<dbReference type="Gene3D" id="1.20.1070.10">
    <property type="entry name" value="Rhodopsin 7-helix transmembrane proteins"/>
    <property type="match status" value="1"/>
</dbReference>
<dbReference type="GO" id="GO:0005886">
    <property type="term" value="C:plasma membrane"/>
    <property type="evidence" value="ECO:0007669"/>
    <property type="project" value="TreeGrafter"/>
</dbReference>
<dbReference type="AlphaFoldDB" id="A0A0Q9XAR0"/>
<comment type="subcellular location">
    <subcellularLocation>
        <location evidence="1">Membrane</location>
        <topology evidence="1">Multi-pass membrane protein</topology>
    </subcellularLocation>
</comment>
<evidence type="ECO:0000313" key="12">
    <source>
        <dbReference type="EMBL" id="KRG01080.1"/>
    </source>
</evidence>
<sequence length="444" mass="47740">MIFYIFNMKNDFFAHVFAVSGFLFFGGPMTAICVLYVLIGIKLKRSRLLQALPRRSYDVNRGISAQTRVIRMLVAVAVAFFICWAPFHAQRLMAVYGSTFGIESQWFNDVFNVLNYTSGVLYFLSTCINPLLYNIMSHKFREAFKVTLARQFRLSGKHQGHGLPHNYSALRRNQTGSLRLHTDSVRTTTTLTTLNGCSSNGTAAGGARNSQRLQRGSLNSSHATLLSTQSRSRQDLFAARVAGGDGTAAAAVGAAATAAAMHPHPHRTLQTQISQLSSVGDAHSLLEADLQWPEEHYELAARHGKGSHSAMGAIDELSCQSSAVGGAPAVGLSRPRVKLTRITRQPQLQTTASASAAAAAATTTTPAAATTTTAAAVAKSTGSGKVRKAKAKRSTTLKALKVKLNWRGRQKKKEEPEEQQEEAGANKDAADGQTSVASTPSAVY</sequence>
<dbReference type="Proteomes" id="UP000009192">
    <property type="component" value="Unassembled WGS sequence"/>
</dbReference>
<feature type="domain" description="G-protein coupled receptors family 1 profile" evidence="11">
    <location>
        <begin position="1"/>
        <end position="133"/>
    </location>
</feature>
<keyword evidence="7" id="KW-0675">Receptor</keyword>
<evidence type="ECO:0000259" key="11">
    <source>
        <dbReference type="PROSITE" id="PS50262"/>
    </source>
</evidence>
<feature type="compositionally biased region" description="Polar residues" evidence="9">
    <location>
        <begin position="432"/>
        <end position="444"/>
    </location>
</feature>
<keyword evidence="8" id="KW-0807">Transducer</keyword>
<comment type="similarity">
    <text evidence="2">Belongs to the G-protein coupled receptor 1 family.</text>
</comment>
<dbReference type="PANTHER" id="PTHR24243:SF232">
    <property type="entry name" value="PYROKININ 2 RECEPTOR 1-RELATED"/>
    <property type="match status" value="1"/>
</dbReference>
<keyword evidence="6 10" id="KW-0472">Membrane</keyword>
<reference evidence="12 13" key="1">
    <citation type="journal article" date="2007" name="Nature">
        <title>Evolution of genes and genomes on the Drosophila phylogeny.</title>
        <authorList>
            <consortium name="Drosophila 12 Genomes Consortium"/>
            <person name="Clark A.G."/>
            <person name="Eisen M.B."/>
            <person name="Smith D.R."/>
            <person name="Bergman C.M."/>
            <person name="Oliver B."/>
            <person name="Markow T.A."/>
            <person name="Kaufman T.C."/>
            <person name="Kellis M."/>
            <person name="Gelbart W."/>
            <person name="Iyer V.N."/>
            <person name="Pollard D.A."/>
            <person name="Sackton T.B."/>
            <person name="Larracuente A.M."/>
            <person name="Singh N.D."/>
            <person name="Abad J.P."/>
            <person name="Abt D.N."/>
            <person name="Adryan B."/>
            <person name="Aguade M."/>
            <person name="Akashi H."/>
            <person name="Anderson W.W."/>
            <person name="Aquadro C.F."/>
            <person name="Ardell D.H."/>
            <person name="Arguello R."/>
            <person name="Artieri C.G."/>
            <person name="Barbash D.A."/>
            <person name="Barker D."/>
            <person name="Barsanti P."/>
            <person name="Batterham P."/>
            <person name="Batzoglou S."/>
            <person name="Begun D."/>
            <person name="Bhutkar A."/>
            <person name="Blanco E."/>
            <person name="Bosak S.A."/>
            <person name="Bradley R.K."/>
            <person name="Brand A.D."/>
            <person name="Brent M.R."/>
            <person name="Brooks A.N."/>
            <person name="Brown R.H."/>
            <person name="Butlin R.K."/>
            <person name="Caggese C."/>
            <person name="Calvi B.R."/>
            <person name="Bernardo de Carvalho A."/>
            <person name="Caspi A."/>
            <person name="Castrezana S."/>
            <person name="Celniker S.E."/>
            <person name="Chang J.L."/>
            <person name="Chapple C."/>
            <person name="Chatterji S."/>
            <person name="Chinwalla A."/>
            <person name="Civetta A."/>
            <person name="Clifton S.W."/>
            <person name="Comeron J.M."/>
            <person name="Costello J.C."/>
            <person name="Coyne J.A."/>
            <person name="Daub J."/>
            <person name="David R.G."/>
            <person name="Delcher A.L."/>
            <person name="Delehaunty K."/>
            <person name="Do C.B."/>
            <person name="Ebling H."/>
            <person name="Edwards K."/>
            <person name="Eickbush T."/>
            <person name="Evans J.D."/>
            <person name="Filipski A."/>
            <person name="Findeiss S."/>
            <person name="Freyhult E."/>
            <person name="Fulton L."/>
            <person name="Fulton R."/>
            <person name="Garcia A.C."/>
            <person name="Gardiner A."/>
            <person name="Garfield D.A."/>
            <person name="Garvin B.E."/>
            <person name="Gibson G."/>
            <person name="Gilbert D."/>
            <person name="Gnerre S."/>
            <person name="Godfrey J."/>
            <person name="Good R."/>
            <person name="Gotea V."/>
            <person name="Gravely B."/>
            <person name="Greenberg A.J."/>
            <person name="Griffiths-Jones S."/>
            <person name="Gross S."/>
            <person name="Guigo R."/>
            <person name="Gustafson E.A."/>
            <person name="Haerty W."/>
            <person name="Hahn M.W."/>
            <person name="Halligan D.L."/>
            <person name="Halpern A.L."/>
            <person name="Halter G.M."/>
            <person name="Han M.V."/>
            <person name="Heger A."/>
            <person name="Hillier L."/>
            <person name="Hinrichs A.S."/>
            <person name="Holmes I."/>
            <person name="Hoskins R.A."/>
            <person name="Hubisz M.J."/>
            <person name="Hultmark D."/>
            <person name="Huntley M.A."/>
            <person name="Jaffe D.B."/>
            <person name="Jagadeeshan S."/>
            <person name="Jeck W.R."/>
            <person name="Johnson J."/>
            <person name="Jones C.D."/>
            <person name="Jordan W.C."/>
            <person name="Karpen G.H."/>
            <person name="Kataoka E."/>
            <person name="Keightley P.D."/>
            <person name="Kheradpour P."/>
            <person name="Kirkness E.F."/>
            <person name="Koerich L.B."/>
            <person name="Kristiansen K."/>
            <person name="Kudrna D."/>
            <person name="Kulathinal R.J."/>
            <person name="Kumar S."/>
            <person name="Kwok R."/>
            <person name="Lander E."/>
            <person name="Langley C.H."/>
            <person name="Lapoint R."/>
            <person name="Lazzaro B.P."/>
            <person name="Lee S.J."/>
            <person name="Levesque L."/>
            <person name="Li R."/>
            <person name="Lin C.F."/>
            <person name="Lin M.F."/>
            <person name="Lindblad-Toh K."/>
            <person name="Llopart A."/>
            <person name="Long M."/>
            <person name="Low L."/>
            <person name="Lozovsky E."/>
            <person name="Lu J."/>
            <person name="Luo M."/>
            <person name="Machado C.A."/>
            <person name="Makalowski W."/>
            <person name="Marzo M."/>
            <person name="Matsuda M."/>
            <person name="Matzkin L."/>
            <person name="McAllister B."/>
            <person name="McBride C.S."/>
            <person name="McKernan B."/>
            <person name="McKernan K."/>
            <person name="Mendez-Lago M."/>
            <person name="Minx P."/>
            <person name="Mollenhauer M.U."/>
            <person name="Montooth K."/>
            <person name="Mount S.M."/>
            <person name="Mu X."/>
            <person name="Myers E."/>
            <person name="Negre B."/>
            <person name="Newfeld S."/>
            <person name="Nielsen R."/>
            <person name="Noor M.A."/>
            <person name="O'Grady P."/>
            <person name="Pachter L."/>
            <person name="Papaceit M."/>
            <person name="Parisi M.J."/>
            <person name="Parisi M."/>
            <person name="Parts L."/>
            <person name="Pedersen J.S."/>
            <person name="Pesole G."/>
            <person name="Phillippy A.M."/>
            <person name="Ponting C.P."/>
            <person name="Pop M."/>
            <person name="Porcelli D."/>
            <person name="Powell J.R."/>
            <person name="Prohaska S."/>
            <person name="Pruitt K."/>
            <person name="Puig M."/>
            <person name="Quesneville H."/>
            <person name="Ram K.R."/>
            <person name="Rand D."/>
            <person name="Rasmussen M.D."/>
            <person name="Reed L.K."/>
            <person name="Reenan R."/>
            <person name="Reily A."/>
            <person name="Remington K.A."/>
            <person name="Rieger T.T."/>
            <person name="Ritchie M.G."/>
            <person name="Robin C."/>
            <person name="Rogers Y.H."/>
            <person name="Rohde C."/>
            <person name="Rozas J."/>
            <person name="Rubenfield M.J."/>
            <person name="Ruiz A."/>
            <person name="Russo S."/>
            <person name="Salzberg S.L."/>
            <person name="Sanchez-Gracia A."/>
            <person name="Saranga D.J."/>
            <person name="Sato H."/>
            <person name="Schaeffer S.W."/>
            <person name="Schatz M.C."/>
            <person name="Schlenke T."/>
            <person name="Schwartz R."/>
            <person name="Segarra C."/>
            <person name="Singh R.S."/>
            <person name="Sirot L."/>
            <person name="Sirota M."/>
            <person name="Sisneros N.B."/>
            <person name="Smith C.D."/>
            <person name="Smith T.F."/>
            <person name="Spieth J."/>
            <person name="Stage D.E."/>
            <person name="Stark A."/>
            <person name="Stephan W."/>
            <person name="Strausberg R.L."/>
            <person name="Strempel S."/>
            <person name="Sturgill D."/>
            <person name="Sutton G."/>
            <person name="Sutton G.G."/>
            <person name="Tao W."/>
            <person name="Teichmann S."/>
            <person name="Tobari Y.N."/>
            <person name="Tomimura Y."/>
            <person name="Tsolas J.M."/>
            <person name="Valente V.L."/>
            <person name="Venter E."/>
            <person name="Venter J.C."/>
            <person name="Vicario S."/>
            <person name="Vieira F.G."/>
            <person name="Vilella A.J."/>
            <person name="Villasante A."/>
            <person name="Walenz B."/>
            <person name="Wang J."/>
            <person name="Wasserman M."/>
            <person name="Watts T."/>
            <person name="Wilson D."/>
            <person name="Wilson R.K."/>
            <person name="Wing R.A."/>
            <person name="Wolfner M.F."/>
            <person name="Wong A."/>
            <person name="Wong G.K."/>
            <person name="Wu C.I."/>
            <person name="Wu G."/>
            <person name="Yamamoto D."/>
            <person name="Yang H.P."/>
            <person name="Yang S.P."/>
            <person name="Yorke J.A."/>
            <person name="Yoshida K."/>
            <person name="Zdobnov E."/>
            <person name="Zhang P."/>
            <person name="Zhang Y."/>
            <person name="Zimin A.V."/>
            <person name="Baldwin J."/>
            <person name="Abdouelleil A."/>
            <person name="Abdulkadir J."/>
            <person name="Abebe A."/>
            <person name="Abera B."/>
            <person name="Abreu J."/>
            <person name="Acer S.C."/>
            <person name="Aftuck L."/>
            <person name="Alexander A."/>
            <person name="An P."/>
            <person name="Anderson E."/>
            <person name="Anderson S."/>
            <person name="Arachi H."/>
            <person name="Azer M."/>
            <person name="Bachantsang P."/>
            <person name="Barry A."/>
            <person name="Bayul T."/>
            <person name="Berlin A."/>
            <person name="Bessette D."/>
            <person name="Bloom T."/>
            <person name="Blye J."/>
            <person name="Boguslavskiy L."/>
            <person name="Bonnet C."/>
            <person name="Boukhgalter B."/>
            <person name="Bourzgui I."/>
            <person name="Brown A."/>
            <person name="Cahill P."/>
            <person name="Channer S."/>
            <person name="Cheshatsang Y."/>
            <person name="Chuda L."/>
            <person name="Citroen M."/>
            <person name="Collymore A."/>
            <person name="Cooke P."/>
            <person name="Costello M."/>
            <person name="D'Aco K."/>
            <person name="Daza R."/>
            <person name="De Haan G."/>
            <person name="DeGray S."/>
            <person name="DeMaso C."/>
            <person name="Dhargay N."/>
            <person name="Dooley K."/>
            <person name="Dooley E."/>
            <person name="Doricent M."/>
            <person name="Dorje P."/>
            <person name="Dorjee K."/>
            <person name="Dupes A."/>
            <person name="Elong R."/>
            <person name="Falk J."/>
            <person name="Farina A."/>
            <person name="Faro S."/>
            <person name="Ferguson D."/>
            <person name="Fisher S."/>
            <person name="Foley C.D."/>
            <person name="Franke A."/>
            <person name="Friedrich D."/>
            <person name="Gadbois L."/>
            <person name="Gearin G."/>
            <person name="Gearin C.R."/>
            <person name="Giannoukos G."/>
            <person name="Goode T."/>
            <person name="Graham J."/>
            <person name="Grandbois E."/>
            <person name="Grewal S."/>
            <person name="Gyaltsen K."/>
            <person name="Hafez N."/>
            <person name="Hagos B."/>
            <person name="Hall J."/>
            <person name="Henson C."/>
            <person name="Hollinger A."/>
            <person name="Honan T."/>
            <person name="Huard M.D."/>
            <person name="Hughes L."/>
            <person name="Hurhula B."/>
            <person name="Husby M.E."/>
            <person name="Kamat A."/>
            <person name="Kanga B."/>
            <person name="Kashin S."/>
            <person name="Khazanovich D."/>
            <person name="Kisner P."/>
            <person name="Lance K."/>
            <person name="Lara M."/>
            <person name="Lee W."/>
            <person name="Lennon N."/>
            <person name="Letendre F."/>
            <person name="LeVine R."/>
            <person name="Lipovsky A."/>
            <person name="Liu X."/>
            <person name="Liu J."/>
            <person name="Liu S."/>
            <person name="Lokyitsang T."/>
            <person name="Lokyitsang Y."/>
            <person name="Lubonja R."/>
            <person name="Lui A."/>
            <person name="MacDonald P."/>
            <person name="Magnisalis V."/>
            <person name="Maru K."/>
            <person name="Matthews C."/>
            <person name="McCusker W."/>
            <person name="McDonough S."/>
            <person name="Mehta T."/>
            <person name="Meldrim J."/>
            <person name="Meneus L."/>
            <person name="Mihai O."/>
            <person name="Mihalev A."/>
            <person name="Mihova T."/>
            <person name="Mittelman R."/>
            <person name="Mlenga V."/>
            <person name="Montmayeur A."/>
            <person name="Mulrain L."/>
            <person name="Navidi A."/>
            <person name="Naylor J."/>
            <person name="Negash T."/>
            <person name="Nguyen T."/>
            <person name="Nguyen N."/>
            <person name="Nicol R."/>
            <person name="Norbu C."/>
            <person name="Norbu N."/>
            <person name="Novod N."/>
            <person name="O'Neill B."/>
            <person name="Osman S."/>
            <person name="Markiewicz E."/>
            <person name="Oyono O.L."/>
            <person name="Patti C."/>
            <person name="Phunkhang P."/>
            <person name="Pierre F."/>
            <person name="Priest M."/>
            <person name="Raghuraman S."/>
            <person name="Rege F."/>
            <person name="Reyes R."/>
            <person name="Rise C."/>
            <person name="Rogov P."/>
            <person name="Ross K."/>
            <person name="Ryan E."/>
            <person name="Settipalli S."/>
            <person name="Shea T."/>
            <person name="Sherpa N."/>
            <person name="Shi L."/>
            <person name="Shih D."/>
            <person name="Sparrow T."/>
            <person name="Spaulding J."/>
            <person name="Stalker J."/>
            <person name="Stange-Thomann N."/>
            <person name="Stavropoulos S."/>
            <person name="Stone C."/>
            <person name="Strader C."/>
            <person name="Tesfaye S."/>
            <person name="Thomson T."/>
            <person name="Thoulutsang Y."/>
            <person name="Thoulutsang D."/>
            <person name="Topham K."/>
            <person name="Topping I."/>
            <person name="Tsamla T."/>
            <person name="Vassiliev H."/>
            <person name="Vo A."/>
            <person name="Wangchuk T."/>
            <person name="Wangdi T."/>
            <person name="Weiand M."/>
            <person name="Wilkinson J."/>
            <person name="Wilson A."/>
            <person name="Yadav S."/>
            <person name="Young G."/>
            <person name="Yu Q."/>
            <person name="Zembek L."/>
            <person name="Zhong D."/>
            <person name="Zimmer A."/>
            <person name="Zwirko Z."/>
            <person name="Jaffe D.B."/>
            <person name="Alvarez P."/>
            <person name="Brockman W."/>
            <person name="Butler J."/>
            <person name="Chin C."/>
            <person name="Gnerre S."/>
            <person name="Grabherr M."/>
            <person name="Kleber M."/>
            <person name="Mauceli E."/>
            <person name="MacCallum I."/>
        </authorList>
    </citation>
    <scope>NUCLEOTIDE SEQUENCE [LARGE SCALE GENOMIC DNA]</scope>
    <source>
        <strain evidence="13">Tucson 15081-1352.22</strain>
    </source>
</reference>
<evidence type="ECO:0000256" key="10">
    <source>
        <dbReference type="SAM" id="Phobius"/>
    </source>
</evidence>
<feature type="transmembrane region" description="Helical" evidence="10">
    <location>
        <begin position="69"/>
        <end position="87"/>
    </location>
</feature>
<keyword evidence="13" id="KW-1185">Reference proteome</keyword>
<dbReference type="PRINTS" id="PR00237">
    <property type="entry name" value="GPCRRHODOPSN"/>
</dbReference>
<accession>A0A0Q9XAR0</accession>
<evidence type="ECO:0000256" key="7">
    <source>
        <dbReference type="ARBA" id="ARBA00023170"/>
    </source>
</evidence>
<keyword evidence="5" id="KW-0297">G-protein coupled receptor</keyword>
<keyword evidence="3 10" id="KW-0812">Transmembrane</keyword>
<gene>
    <name evidence="12" type="primary">Dmoj\GI23252</name>
    <name evidence="12" type="ORF">Dmoj_GI23252</name>
</gene>
<dbReference type="InterPro" id="IPR000276">
    <property type="entry name" value="GPCR_Rhodpsn"/>
</dbReference>
<organism evidence="12 13">
    <name type="scientific">Drosophila mojavensis</name>
    <name type="common">Fruit fly</name>
    <dbReference type="NCBI Taxonomy" id="7230"/>
    <lineage>
        <taxon>Eukaryota</taxon>
        <taxon>Metazoa</taxon>
        <taxon>Ecdysozoa</taxon>
        <taxon>Arthropoda</taxon>
        <taxon>Hexapoda</taxon>
        <taxon>Insecta</taxon>
        <taxon>Pterygota</taxon>
        <taxon>Neoptera</taxon>
        <taxon>Endopterygota</taxon>
        <taxon>Diptera</taxon>
        <taxon>Brachycera</taxon>
        <taxon>Muscomorpha</taxon>
        <taxon>Ephydroidea</taxon>
        <taxon>Drosophilidae</taxon>
        <taxon>Drosophila</taxon>
    </lineage>
</organism>
<dbReference type="OrthoDB" id="5950040at2759"/>
<proteinExistence type="inferred from homology"/>
<evidence type="ECO:0000256" key="9">
    <source>
        <dbReference type="SAM" id="MobiDB-lite"/>
    </source>
</evidence>
<feature type="transmembrane region" description="Helical" evidence="10">
    <location>
        <begin position="12"/>
        <end position="39"/>
    </location>
</feature>
<evidence type="ECO:0000256" key="4">
    <source>
        <dbReference type="ARBA" id="ARBA00022989"/>
    </source>
</evidence>
<dbReference type="PROSITE" id="PS50262">
    <property type="entry name" value="G_PROTEIN_RECEP_F1_2"/>
    <property type="match status" value="1"/>
</dbReference>
<keyword evidence="4 10" id="KW-1133">Transmembrane helix</keyword>
<dbReference type="PANTHER" id="PTHR24243">
    <property type="entry name" value="G-PROTEIN COUPLED RECEPTOR"/>
    <property type="match status" value="1"/>
</dbReference>
<feature type="compositionally biased region" description="Basic residues" evidence="9">
    <location>
        <begin position="385"/>
        <end position="411"/>
    </location>
</feature>
<dbReference type="Pfam" id="PF00001">
    <property type="entry name" value="7tm_1"/>
    <property type="match status" value="1"/>
</dbReference>
<dbReference type="SUPFAM" id="SSF81321">
    <property type="entry name" value="Family A G protein-coupled receptor-like"/>
    <property type="match status" value="1"/>
</dbReference>
<dbReference type="SMR" id="A0A0Q9XAR0"/>